<name>A0A1V9G5L3_9BACT</name>
<proteinExistence type="predicted"/>
<evidence type="ECO:0000313" key="2">
    <source>
        <dbReference type="EMBL" id="OQP65860.1"/>
    </source>
</evidence>
<gene>
    <name evidence="2" type="ORF">A3860_14800</name>
</gene>
<dbReference type="EMBL" id="LVYD01000013">
    <property type="protein sequence ID" value="OQP65860.1"/>
    <property type="molecule type" value="Genomic_DNA"/>
</dbReference>
<accession>A0A1V9G5L3</accession>
<dbReference type="RefSeq" id="WP_081145703.1">
    <property type="nucleotide sequence ID" value="NZ_LVYD01000013.1"/>
</dbReference>
<protein>
    <submittedName>
        <fullName evidence="2">Uncharacterized protein</fullName>
    </submittedName>
</protein>
<keyword evidence="1" id="KW-0812">Transmembrane</keyword>
<reference evidence="2 3" key="1">
    <citation type="submission" date="2016-03" db="EMBL/GenBank/DDBJ databases">
        <title>Niastella vici sp. nov., isolated from farmland soil.</title>
        <authorList>
            <person name="Chen L."/>
            <person name="Wang D."/>
            <person name="Yang S."/>
            <person name="Wang G."/>
        </authorList>
    </citation>
    <scope>NUCLEOTIDE SEQUENCE [LARGE SCALE GENOMIC DNA]</scope>
    <source>
        <strain evidence="2 3">DJ57</strain>
    </source>
</reference>
<keyword evidence="1" id="KW-1133">Transmembrane helix</keyword>
<evidence type="ECO:0000313" key="3">
    <source>
        <dbReference type="Proteomes" id="UP000192796"/>
    </source>
</evidence>
<feature type="transmembrane region" description="Helical" evidence="1">
    <location>
        <begin position="86"/>
        <end position="106"/>
    </location>
</feature>
<comment type="caution">
    <text evidence="2">The sequence shown here is derived from an EMBL/GenBank/DDBJ whole genome shotgun (WGS) entry which is preliminary data.</text>
</comment>
<dbReference type="Proteomes" id="UP000192796">
    <property type="component" value="Unassembled WGS sequence"/>
</dbReference>
<keyword evidence="3" id="KW-1185">Reference proteome</keyword>
<keyword evidence="1" id="KW-0472">Membrane</keyword>
<evidence type="ECO:0000256" key="1">
    <source>
        <dbReference type="SAM" id="Phobius"/>
    </source>
</evidence>
<dbReference type="OrthoDB" id="658934at2"/>
<dbReference type="AlphaFoldDB" id="A0A1V9G5L3"/>
<organism evidence="2 3">
    <name type="scientific">Niastella vici</name>
    <dbReference type="NCBI Taxonomy" id="1703345"/>
    <lineage>
        <taxon>Bacteria</taxon>
        <taxon>Pseudomonadati</taxon>
        <taxon>Bacteroidota</taxon>
        <taxon>Chitinophagia</taxon>
        <taxon>Chitinophagales</taxon>
        <taxon>Chitinophagaceae</taxon>
        <taxon>Niastella</taxon>
    </lineage>
</organism>
<sequence length="305" mass="35451">MDLSVLHPVKSPDRDYSWKDKLNNITGLLGCRFLEWSGWYNQDISQRLLGHYRLYQLFKAKSRHDSLIALPLAYITHYRTLHAIKYIFSCITAVLYYVFTLGDWYYPLLVEQLNKQLINRHHTILQDFLIDVEIDFKKALHNAIDQINGSGNMPAPEITIVQCRLENKVYNNTCHYFTEYNGTVLSGTNELKGKQKGVFTKRQILILFDLLAEKGNLEKIDYTKPNKFESVAELFHAVNGKTKDTWVEEINNFKDKGLYHYGDKGELRQLLITLTNLAETARQSGFRLLAKAVDKKIRELEIGQK</sequence>